<dbReference type="GO" id="GO:0003677">
    <property type="term" value="F:DNA binding"/>
    <property type="evidence" value="ECO:0007669"/>
    <property type="project" value="UniProtKB-KW"/>
</dbReference>
<evidence type="ECO:0000313" key="6">
    <source>
        <dbReference type="EMBL" id="QKI88796.1"/>
    </source>
</evidence>
<proteinExistence type="inferred from homology"/>
<comment type="similarity">
    <text evidence="1">Belongs to the LysR transcriptional regulatory family.</text>
</comment>
<dbReference type="EMBL" id="CP054020">
    <property type="protein sequence ID" value="QKI88796.1"/>
    <property type="molecule type" value="Genomic_DNA"/>
</dbReference>
<dbReference type="InterPro" id="IPR036388">
    <property type="entry name" value="WH-like_DNA-bd_sf"/>
</dbReference>
<evidence type="ECO:0000259" key="5">
    <source>
        <dbReference type="PROSITE" id="PS50931"/>
    </source>
</evidence>
<evidence type="ECO:0000256" key="4">
    <source>
        <dbReference type="ARBA" id="ARBA00023163"/>
    </source>
</evidence>
<dbReference type="Gene3D" id="1.10.10.10">
    <property type="entry name" value="Winged helix-like DNA-binding domain superfamily/Winged helix DNA-binding domain"/>
    <property type="match status" value="1"/>
</dbReference>
<dbReference type="InterPro" id="IPR036390">
    <property type="entry name" value="WH_DNA-bd_sf"/>
</dbReference>
<protein>
    <submittedName>
        <fullName evidence="6">LysR family transcriptional regulator</fullName>
    </submittedName>
</protein>
<dbReference type="AlphaFoldDB" id="A0A7D4P3S5"/>
<dbReference type="Pfam" id="PF00126">
    <property type="entry name" value="HTH_1"/>
    <property type="match status" value="1"/>
</dbReference>
<dbReference type="PANTHER" id="PTHR30537:SF5">
    <property type="entry name" value="HTH-TYPE TRANSCRIPTIONAL ACTIVATOR TTDR-RELATED"/>
    <property type="match status" value="1"/>
</dbReference>
<dbReference type="CDD" id="cd08422">
    <property type="entry name" value="PBP2_CrgA_like"/>
    <property type="match status" value="1"/>
</dbReference>
<dbReference type="SUPFAM" id="SSF46785">
    <property type="entry name" value="Winged helix' DNA-binding domain"/>
    <property type="match status" value="1"/>
</dbReference>
<dbReference type="Gene3D" id="3.40.190.290">
    <property type="match status" value="1"/>
</dbReference>
<accession>A0A7D4P3S5</accession>
<dbReference type="KEGG" id="txa:HQN79_04050"/>
<keyword evidence="7" id="KW-1185">Reference proteome</keyword>
<reference evidence="6 7" key="1">
    <citation type="submission" date="2020-05" db="EMBL/GenBank/DDBJ databases">
        <title>Thiomicrorhabdus sediminis sp.nov. and Thiomicrorhabdus xiamenensis sp.nov., novel sulfur-oxidizing bacteria isolated from coastal sediment.</title>
        <authorList>
            <person name="Liu X."/>
        </authorList>
    </citation>
    <scope>NUCLEOTIDE SEQUENCE [LARGE SCALE GENOMIC DNA]</scope>
    <source>
        <strain evidence="6 7">G2</strain>
    </source>
</reference>
<dbReference type="Proteomes" id="UP000504724">
    <property type="component" value="Chromosome"/>
</dbReference>
<keyword evidence="3" id="KW-0238">DNA-binding</keyword>
<dbReference type="InterPro" id="IPR058163">
    <property type="entry name" value="LysR-type_TF_proteobact-type"/>
</dbReference>
<dbReference type="PROSITE" id="PS50931">
    <property type="entry name" value="HTH_LYSR"/>
    <property type="match status" value="1"/>
</dbReference>
<sequence>MQIEQLEIFTEVVRLGSFAAVAEKRQLNATSISRSIQALETELGVKLLQRSTRKLDLTEAGETYYQQILPILDHLDQAKYKALDIKQELKGTLRVTLPLGFAEAQVVPLIPEFRRDHPELKLELLITDECLDLVQEKIDMGVRIGKVSEENWVARPLKTLRFVACASPLFLQKHPFPEPGALEQLPCLNFIAKAEAKQWRFHHRRSGKTETIWINQVLLATHEQAAKSLCLAGEGIALLPDWLVQEELQNKRLLEVFPEHDVLYLQAGNQIWCTYPNREYVPAKTRAFLDFLQERLGNKKAGKTPA</sequence>
<gene>
    <name evidence="6" type="ORF">HQN79_04050</name>
</gene>
<dbReference type="FunFam" id="1.10.10.10:FF:000001">
    <property type="entry name" value="LysR family transcriptional regulator"/>
    <property type="match status" value="1"/>
</dbReference>
<dbReference type="RefSeq" id="WP_173284409.1">
    <property type="nucleotide sequence ID" value="NZ_CP054020.1"/>
</dbReference>
<keyword evidence="2" id="KW-0805">Transcription regulation</keyword>
<dbReference type="Pfam" id="PF03466">
    <property type="entry name" value="LysR_substrate"/>
    <property type="match status" value="1"/>
</dbReference>
<organism evidence="6 7">
    <name type="scientific">Thiomicrorhabdus xiamenensis</name>
    <dbReference type="NCBI Taxonomy" id="2739063"/>
    <lineage>
        <taxon>Bacteria</taxon>
        <taxon>Pseudomonadati</taxon>
        <taxon>Pseudomonadota</taxon>
        <taxon>Gammaproteobacteria</taxon>
        <taxon>Thiotrichales</taxon>
        <taxon>Piscirickettsiaceae</taxon>
        <taxon>Thiomicrorhabdus</taxon>
    </lineage>
</organism>
<dbReference type="PANTHER" id="PTHR30537">
    <property type="entry name" value="HTH-TYPE TRANSCRIPTIONAL REGULATOR"/>
    <property type="match status" value="1"/>
</dbReference>
<dbReference type="GO" id="GO:0003700">
    <property type="term" value="F:DNA-binding transcription factor activity"/>
    <property type="evidence" value="ECO:0007669"/>
    <property type="project" value="InterPro"/>
</dbReference>
<dbReference type="InterPro" id="IPR005119">
    <property type="entry name" value="LysR_subst-bd"/>
</dbReference>
<name>A0A7D4P3S5_9GAMM</name>
<evidence type="ECO:0000313" key="7">
    <source>
        <dbReference type="Proteomes" id="UP000504724"/>
    </source>
</evidence>
<evidence type="ECO:0000256" key="3">
    <source>
        <dbReference type="ARBA" id="ARBA00023125"/>
    </source>
</evidence>
<dbReference type="SUPFAM" id="SSF53850">
    <property type="entry name" value="Periplasmic binding protein-like II"/>
    <property type="match status" value="1"/>
</dbReference>
<keyword evidence="4" id="KW-0804">Transcription</keyword>
<evidence type="ECO:0000256" key="2">
    <source>
        <dbReference type="ARBA" id="ARBA00023015"/>
    </source>
</evidence>
<feature type="domain" description="HTH lysR-type" evidence="5">
    <location>
        <begin position="1"/>
        <end position="58"/>
    </location>
</feature>
<evidence type="ECO:0000256" key="1">
    <source>
        <dbReference type="ARBA" id="ARBA00009437"/>
    </source>
</evidence>
<dbReference type="InterPro" id="IPR000847">
    <property type="entry name" value="LysR_HTH_N"/>
</dbReference>